<evidence type="ECO:0000313" key="2">
    <source>
        <dbReference type="EMBL" id="BCD45311.1"/>
    </source>
</evidence>
<proteinExistence type="predicted"/>
<reference evidence="3 4" key="1">
    <citation type="submission" date="2019-06" db="EMBL/GenBank/DDBJ databases">
        <title>Complete genome sequence of Helicobacter suis SNTW101c.</title>
        <authorList>
            <person name="Rimbara E."/>
            <person name="Suzuki M."/>
            <person name="Matsui H."/>
            <person name="Nakamura M."/>
            <person name="Mori S."/>
            <person name="Shibayama K."/>
        </authorList>
    </citation>
    <scope>NUCLEOTIDE SEQUENCE [LARGE SCALE GENOMIC DNA]</scope>
    <source>
        <strain evidence="3 4">SNTW101c</strain>
    </source>
</reference>
<evidence type="ECO:0000313" key="5">
    <source>
        <dbReference type="Proteomes" id="UP000509742"/>
    </source>
</evidence>
<dbReference type="InterPro" id="IPR054057">
    <property type="entry name" value="CiaD_C"/>
</dbReference>
<evidence type="ECO:0000313" key="4">
    <source>
        <dbReference type="Proteomes" id="UP000317935"/>
    </source>
</evidence>
<dbReference type="AlphaFoldDB" id="A0A6J4CYC3"/>
<reference evidence="2 5" key="2">
    <citation type="submission" date="2020-04" db="EMBL/GenBank/DDBJ databases">
        <title>Genomic analysis of gastric non-Helicobacter pylori Helicobacters isolated in Japan.</title>
        <authorList>
            <person name="Suzuki M."/>
            <person name="Rimbara E."/>
        </authorList>
    </citation>
    <scope>NUCLEOTIDE SEQUENCE [LARGE SCALE GENOMIC DNA]</scope>
    <source>
        <strain evidence="2 5">NHP19-0020</strain>
    </source>
</reference>
<accession>A0A6J4CYC3</accession>
<evidence type="ECO:0000259" key="1">
    <source>
        <dbReference type="Pfam" id="PF21862"/>
    </source>
</evidence>
<feature type="domain" description="Campylobacter invasion antigen D C-terminal" evidence="1">
    <location>
        <begin position="43"/>
        <end position="94"/>
    </location>
</feature>
<dbReference type="Proteomes" id="UP000509742">
    <property type="component" value="Chromosome"/>
</dbReference>
<sequence length="98" mass="11441">MANPMELKNIISQTLNEINQVRNETKPALKGPPPKPPTPKLLQEEKQFLIDLEQKTLLLFEGLKSPQTKNISMKLDLVINYLQYQLYMIEERLKAYED</sequence>
<dbReference type="Pfam" id="PF21862">
    <property type="entry name" value="CiaD"/>
    <property type="match status" value="1"/>
</dbReference>
<dbReference type="EMBL" id="AP023036">
    <property type="protein sequence ID" value="BCD45311.1"/>
    <property type="molecule type" value="Genomic_DNA"/>
</dbReference>
<evidence type="ECO:0000313" key="3">
    <source>
        <dbReference type="EMBL" id="BCD69520.1"/>
    </source>
</evidence>
<keyword evidence="5" id="KW-1185">Reference proteome</keyword>
<gene>
    <name evidence="2" type="ORF">NHP190020_03500</name>
    <name evidence="3" type="ORF">SNTW_01650</name>
</gene>
<name>A0A6J4CYC3_9HELI</name>
<dbReference type="RefSeq" id="WP_233709325.1">
    <property type="nucleotide sequence ID" value="NZ_BLRI01000031.1"/>
</dbReference>
<protein>
    <recommendedName>
        <fullName evidence="1">Campylobacter invasion antigen D C-terminal domain-containing protein</fullName>
    </recommendedName>
</protein>
<dbReference type="Proteomes" id="UP000317935">
    <property type="component" value="Chromosome"/>
</dbReference>
<dbReference type="EMBL" id="AP019774">
    <property type="protein sequence ID" value="BCD69520.1"/>
    <property type="molecule type" value="Genomic_DNA"/>
</dbReference>
<organism evidence="3 4">
    <name type="scientific">Helicobacter suis</name>
    <dbReference type="NCBI Taxonomy" id="104628"/>
    <lineage>
        <taxon>Bacteria</taxon>
        <taxon>Pseudomonadati</taxon>
        <taxon>Campylobacterota</taxon>
        <taxon>Epsilonproteobacteria</taxon>
        <taxon>Campylobacterales</taxon>
        <taxon>Helicobacteraceae</taxon>
        <taxon>Helicobacter</taxon>
    </lineage>
</organism>